<evidence type="ECO:0000313" key="4">
    <source>
        <dbReference type="EMBL" id="VFJ91035.1"/>
    </source>
</evidence>
<feature type="transmembrane region" description="Helical" evidence="2">
    <location>
        <begin position="29"/>
        <end position="53"/>
    </location>
</feature>
<dbReference type="Gene3D" id="3.40.50.300">
    <property type="entry name" value="P-loop containing nucleotide triphosphate hydrolases"/>
    <property type="match status" value="1"/>
</dbReference>
<dbReference type="PANTHER" id="PTHR46844:SF1">
    <property type="entry name" value="SLR5058 PROTEIN"/>
    <property type="match status" value="1"/>
</dbReference>
<dbReference type="InterPro" id="IPR007111">
    <property type="entry name" value="NACHT_NTPase"/>
</dbReference>
<dbReference type="SMART" id="SM00382">
    <property type="entry name" value="AAA"/>
    <property type="match status" value="1"/>
</dbReference>
<reference evidence="4" key="1">
    <citation type="submission" date="2019-02" db="EMBL/GenBank/DDBJ databases">
        <authorList>
            <person name="Gruber-Vodicka R. H."/>
            <person name="Seah K. B. B."/>
        </authorList>
    </citation>
    <scope>NUCLEOTIDE SEQUENCE</scope>
    <source>
        <strain evidence="6">BECK_SA2B12</strain>
        <strain evidence="4">BECK_SA2B15</strain>
        <strain evidence="5">BECK_SA2B20</strain>
    </source>
</reference>
<protein>
    <submittedName>
        <fullName evidence="4">NACHT domain-containing protein</fullName>
    </submittedName>
</protein>
<keyword evidence="2" id="KW-0472">Membrane</keyword>
<organism evidence="4">
    <name type="scientific">Candidatus Kentrum eta</name>
    <dbReference type="NCBI Taxonomy" id="2126337"/>
    <lineage>
        <taxon>Bacteria</taxon>
        <taxon>Pseudomonadati</taxon>
        <taxon>Pseudomonadota</taxon>
        <taxon>Gammaproteobacteria</taxon>
        <taxon>Candidatus Kentrum</taxon>
    </lineage>
</organism>
<evidence type="ECO:0000256" key="1">
    <source>
        <dbReference type="SAM" id="MobiDB-lite"/>
    </source>
</evidence>
<dbReference type="Pfam" id="PF05729">
    <property type="entry name" value="NACHT"/>
    <property type="match status" value="1"/>
</dbReference>
<dbReference type="PROSITE" id="PS50837">
    <property type="entry name" value="NACHT"/>
    <property type="match status" value="1"/>
</dbReference>
<evidence type="ECO:0000313" key="6">
    <source>
        <dbReference type="EMBL" id="VFJ98632.1"/>
    </source>
</evidence>
<dbReference type="EMBL" id="CAADFI010000024">
    <property type="protein sequence ID" value="VFJ92032.1"/>
    <property type="molecule type" value="Genomic_DNA"/>
</dbReference>
<keyword evidence="2" id="KW-0812">Transmembrane</keyword>
<evidence type="ECO:0000256" key="2">
    <source>
        <dbReference type="SAM" id="Phobius"/>
    </source>
</evidence>
<dbReference type="PANTHER" id="PTHR46844">
    <property type="entry name" value="SLR5058 PROTEIN"/>
    <property type="match status" value="1"/>
</dbReference>
<name>A0A450UEP0_9GAMM</name>
<keyword evidence="2" id="KW-1133">Transmembrane helix</keyword>
<feature type="domain" description="NACHT" evidence="3">
    <location>
        <begin position="145"/>
        <end position="239"/>
    </location>
</feature>
<sequence length="886" mass="98828">MPEPTHPLKDPPPQLMDRVMEAIANQDPIQIALGIFYAVLGALAASLMVWLALKAWRGFSALFWRFTARLGAAPGLSHFLIRGYPRQVRARFGTVRNIYLDREERLDLHRVFVPLPLRARGDRNRSDNPEIAAPRTTRAILTENPRLVILGAPGSGKTTLLKALASGVSQHQWEEWQGLIPVFVSLRAFSRATDEPALHDWLTGTLLPEDYGLRHAEPLLKRLLARGRLLLLLDGLDEVNTGDLSSVLTRITAFLEEAASRRRSTTTFPGWRAVLRFRSATAPTGGGWLGSSAASPQERSPQEISRVLLTCREQNYDLISDALLLRTQGMTEYRLADMRDGEVDAMVRSRREDFKDHGSKKGNKSIPRFLDAIRANDRVYQLHRNPLLLTLSIGLYLHRLDDAVPQHRTEFYDEGIRHLLRRHDYLADPQLGKGNRFEMRDKYALLCRFALASMADASAQGEDFEDFQVADLIKSAEALARNLVQIRPEQARELIEEIRDQAGLIADTGNRETYTFAHRSFHEYCAARELANLGDGGFERLQSHLTDSAWRQTVLFYCGMDHRYAERVVESLLDGGRDANRLELAGQCAAVLLRPQVGLRENVVTALGKALSHTDEPAARRLLLPSLLEVGRDAPPEVYAAVDEALRGLNPLELATNLGRLGKAAALPLLKFMVESGDAAHQKAALRGVMELEGLERIDLLWPLLAAFQTQGDTDYATAARRELLTRMSEAEAVGRLDGLPAHFEDLDEATLKRVYPFPSRTGAVVKSNFARLLKLEADAIVQTPTPSSRQGLPGSSAMDGKDNQRLSAAAVEASPWERFLAMVVSPKEPRAARDWQNLPVDRQRRIWSVPWQWVGGDRGRSCPVGGAVGDRVGFSAQSRRFQRDG</sequence>
<dbReference type="AlphaFoldDB" id="A0A450UEP0"/>
<dbReference type="EMBL" id="CAADFG010000026">
    <property type="protein sequence ID" value="VFJ91035.1"/>
    <property type="molecule type" value="Genomic_DNA"/>
</dbReference>
<evidence type="ECO:0000259" key="3">
    <source>
        <dbReference type="PROSITE" id="PS50837"/>
    </source>
</evidence>
<proteinExistence type="predicted"/>
<dbReference type="SUPFAM" id="SSF52540">
    <property type="entry name" value="P-loop containing nucleoside triphosphate hydrolases"/>
    <property type="match status" value="1"/>
</dbReference>
<dbReference type="InterPro" id="IPR003593">
    <property type="entry name" value="AAA+_ATPase"/>
</dbReference>
<gene>
    <name evidence="4" type="ORF">BECKH772A_GA0070896_1002615</name>
    <name evidence="5" type="ORF">BECKH772B_GA0070898_1002415</name>
    <name evidence="6" type="ORF">BECKH772C_GA0070978_1002315</name>
</gene>
<feature type="region of interest" description="Disordered" evidence="1">
    <location>
        <begin position="785"/>
        <end position="805"/>
    </location>
</feature>
<dbReference type="InterPro" id="IPR027417">
    <property type="entry name" value="P-loop_NTPase"/>
</dbReference>
<accession>A0A450UEP0</accession>
<evidence type="ECO:0000313" key="5">
    <source>
        <dbReference type="EMBL" id="VFJ92032.1"/>
    </source>
</evidence>
<dbReference type="EMBL" id="CAADFJ010000023">
    <property type="protein sequence ID" value="VFJ98632.1"/>
    <property type="molecule type" value="Genomic_DNA"/>
</dbReference>